<dbReference type="OrthoDB" id="369002at2759"/>
<dbReference type="GO" id="GO:0000122">
    <property type="term" value="P:negative regulation of transcription by RNA polymerase II"/>
    <property type="evidence" value="ECO:0007669"/>
    <property type="project" value="TreeGrafter"/>
</dbReference>
<reference evidence="7 8" key="1">
    <citation type="submission" date="2013-02" db="EMBL/GenBank/DDBJ databases">
        <title>The Genome Annotation of Plasmodium falciparum FCH/4.</title>
        <authorList>
            <consortium name="The Broad Institute Genome Sequencing Platform"/>
            <consortium name="The Broad Institute Genome Sequencing Center for Infectious Disease"/>
            <person name="Neafsey D."/>
            <person name="Hoffman S."/>
            <person name="Volkman S."/>
            <person name="Rosenthal P."/>
            <person name="Walker B."/>
            <person name="Young S.K."/>
            <person name="Zeng Q."/>
            <person name="Gargeya S."/>
            <person name="Fitzgerald M."/>
            <person name="Haas B."/>
            <person name="Abouelleil A."/>
            <person name="Allen A.W."/>
            <person name="Alvarado L."/>
            <person name="Arachchi H.M."/>
            <person name="Berlin A.M."/>
            <person name="Chapman S.B."/>
            <person name="Gainer-Dewar J."/>
            <person name="Goldberg J."/>
            <person name="Griggs A."/>
            <person name="Gujja S."/>
            <person name="Hansen M."/>
            <person name="Howarth C."/>
            <person name="Imamovic A."/>
            <person name="Ireland A."/>
            <person name="Larimer J."/>
            <person name="McCowan C."/>
            <person name="Murphy C."/>
            <person name="Pearson M."/>
            <person name="Poon T.W."/>
            <person name="Priest M."/>
            <person name="Roberts A."/>
            <person name="Saif S."/>
            <person name="Shea T."/>
            <person name="Sisk P."/>
            <person name="Sykes S."/>
            <person name="Wortman J."/>
            <person name="Nusbaum C."/>
            <person name="Birren B."/>
        </authorList>
    </citation>
    <scope>NUCLEOTIDE SEQUENCE [LARGE SCALE GENOMIC DNA]</scope>
    <source>
        <strain evidence="7 8">FCH/4</strain>
    </source>
</reference>
<keyword evidence="2" id="KW-0156">Chromatin regulator</keyword>
<name>A0A024VUN5_PLAFA</name>
<feature type="domain" description="DAMP1 SANT/Myb-like" evidence="6">
    <location>
        <begin position="100"/>
        <end position="177"/>
    </location>
</feature>
<keyword evidence="3" id="KW-0805">Transcription regulation</keyword>
<accession>A0A024VUN5</accession>
<dbReference type="GO" id="GO:0003714">
    <property type="term" value="F:transcription corepressor activity"/>
    <property type="evidence" value="ECO:0007669"/>
    <property type="project" value="TreeGrafter"/>
</dbReference>
<evidence type="ECO:0000313" key="8">
    <source>
        <dbReference type="Proteomes" id="UP000030656"/>
    </source>
</evidence>
<sequence>MSHIYDMLGINVEKLKTKKKQKEKISKKQLNFLKDNDNLFSLPTTSKIISLNNKNVSVWRLVKFRSKCRNDDLILTKWSKIGYKNDKKEFNEDKIEDDNTFEKFNKKINIIKYNDDLYYREIQPLNTGWTKEETDYLFNLCEKYDCHFIIVNDVYDIKYKRTIEEIKERFYTVTKKVMEDKFDQQIKLEEAKKIKNNNDILKLKEAKAKHPLIKFTYNMQADLERKNIIHKTYTVSKKDVMLEETTLENIKKFESKIKLELKKAADMKKLKKKFELTTEEIVPLHAEFKQDSIEDFLYILKGLKEFTSFAIENSFLCFKFSEKYLYIFGNEKKHVEIFIKITMNDLFYENFILKSNSNNEIIILVYIFQIYDIFKNITNKNTKITIDLFEKNGICILLFKNYCNVTDAFKKYECGIEIINPTLTNFPIIKMNKHFLCVNCKLKKCCKILNTYSKFFSDKIEITFHVSNKNCDIIFLMNSLTSQNITTLKNNFVLKNIVDKKKQTNTHNVQQNKNLQYTRKEKNIQYNTQIIKKVIFIKTFMKALNILNECRNNKEDVGIFKIMVPYNKYWFGLKLGQFESSGNWKIVIIITDLNTDE</sequence>
<dbReference type="PANTHER" id="PTHR12855">
    <property type="entry name" value="DNA METHYLTRANSFERASE 1-ASSOCIATED PROTEIN 1 FAMILY MEMBER"/>
    <property type="match status" value="1"/>
</dbReference>
<keyword evidence="5" id="KW-0539">Nucleus</keyword>
<evidence type="ECO:0000256" key="1">
    <source>
        <dbReference type="ARBA" id="ARBA00004123"/>
    </source>
</evidence>
<dbReference type="GO" id="GO:0035267">
    <property type="term" value="C:NuA4 histone acetyltransferase complex"/>
    <property type="evidence" value="ECO:0007669"/>
    <property type="project" value="InterPro"/>
</dbReference>
<organism evidence="7 8">
    <name type="scientific">Plasmodium falciparum FCH/4</name>
    <dbReference type="NCBI Taxonomy" id="1036724"/>
    <lineage>
        <taxon>Eukaryota</taxon>
        <taxon>Sar</taxon>
        <taxon>Alveolata</taxon>
        <taxon>Apicomplexa</taxon>
        <taxon>Aconoidasida</taxon>
        <taxon>Haemosporida</taxon>
        <taxon>Plasmodiidae</taxon>
        <taxon>Plasmodium</taxon>
        <taxon>Plasmodium (Laverania)</taxon>
    </lineage>
</organism>
<dbReference type="AlphaFoldDB" id="A0A024VUN5"/>
<dbReference type="GO" id="GO:0000812">
    <property type="term" value="C:Swr1 complex"/>
    <property type="evidence" value="ECO:0007669"/>
    <property type="project" value="TreeGrafter"/>
</dbReference>
<keyword evidence="4" id="KW-0804">Transcription</keyword>
<dbReference type="Pfam" id="PF16282">
    <property type="entry name" value="SANT_DAMP1_like"/>
    <property type="match status" value="1"/>
</dbReference>
<proteinExistence type="predicted"/>
<dbReference type="InterPro" id="IPR032563">
    <property type="entry name" value="DAMP1_SANT-like"/>
</dbReference>
<dbReference type="PANTHER" id="PTHR12855:SF10">
    <property type="entry name" value="DNA METHYLTRANSFERASE 1-ASSOCIATED PROTEIN 1"/>
    <property type="match status" value="1"/>
</dbReference>
<dbReference type="EMBL" id="KI927837">
    <property type="protein sequence ID" value="ETW31611.1"/>
    <property type="molecule type" value="Genomic_DNA"/>
</dbReference>
<evidence type="ECO:0000259" key="6">
    <source>
        <dbReference type="Pfam" id="PF16282"/>
    </source>
</evidence>
<evidence type="ECO:0000256" key="2">
    <source>
        <dbReference type="ARBA" id="ARBA00022853"/>
    </source>
</evidence>
<dbReference type="Proteomes" id="UP000030656">
    <property type="component" value="Unassembled WGS sequence"/>
</dbReference>
<dbReference type="GO" id="GO:0006338">
    <property type="term" value="P:chromatin remodeling"/>
    <property type="evidence" value="ECO:0007669"/>
    <property type="project" value="InterPro"/>
</dbReference>
<reference evidence="7 8" key="2">
    <citation type="submission" date="2013-02" db="EMBL/GenBank/DDBJ databases">
        <title>The Genome Sequence of Plasmodium falciparum FCH/4.</title>
        <authorList>
            <consortium name="The Broad Institute Genome Sequencing Platform"/>
            <consortium name="The Broad Institute Genome Sequencing Center for Infectious Disease"/>
            <person name="Neafsey D."/>
            <person name="Cheeseman I."/>
            <person name="Volkman S."/>
            <person name="Adams J."/>
            <person name="Walker B."/>
            <person name="Young S.K."/>
            <person name="Zeng Q."/>
            <person name="Gargeya S."/>
            <person name="Fitzgerald M."/>
            <person name="Haas B."/>
            <person name="Abouelleil A."/>
            <person name="Alvarado L."/>
            <person name="Arachchi H.M."/>
            <person name="Berlin A.M."/>
            <person name="Chapman S.B."/>
            <person name="Dewar J."/>
            <person name="Goldberg J."/>
            <person name="Griggs A."/>
            <person name="Gujja S."/>
            <person name="Hansen M."/>
            <person name="Howarth C."/>
            <person name="Imamovic A."/>
            <person name="Larimer J."/>
            <person name="McCowan C."/>
            <person name="Murphy C."/>
            <person name="Neiman D."/>
            <person name="Pearson M."/>
            <person name="Priest M."/>
            <person name="Roberts A."/>
            <person name="Saif S."/>
            <person name="Shea T."/>
            <person name="Sisk P."/>
            <person name="Sykes S."/>
            <person name="Wortman J."/>
            <person name="Nusbaum C."/>
            <person name="Birren B."/>
        </authorList>
    </citation>
    <scope>NUCLEOTIDE SEQUENCE [LARGE SCALE GENOMIC DNA]</scope>
    <source>
        <strain evidence="7 8">FCH/4</strain>
    </source>
</reference>
<evidence type="ECO:0000256" key="3">
    <source>
        <dbReference type="ARBA" id="ARBA00023015"/>
    </source>
</evidence>
<gene>
    <name evidence="7" type="ORF">PFFCH_00958</name>
</gene>
<dbReference type="Gene3D" id="1.10.10.60">
    <property type="entry name" value="Homeodomain-like"/>
    <property type="match status" value="1"/>
</dbReference>
<protein>
    <recommendedName>
        <fullName evidence="6">dAMP1 SANT/Myb-like domain-containing protein</fullName>
    </recommendedName>
</protein>
<evidence type="ECO:0000256" key="4">
    <source>
        <dbReference type="ARBA" id="ARBA00023163"/>
    </source>
</evidence>
<dbReference type="InterPro" id="IPR027109">
    <property type="entry name" value="Swc4/Dmap1"/>
</dbReference>
<comment type="subcellular location">
    <subcellularLocation>
        <location evidence="1">Nucleus</location>
    </subcellularLocation>
</comment>
<dbReference type="GO" id="GO:0006281">
    <property type="term" value="P:DNA repair"/>
    <property type="evidence" value="ECO:0007669"/>
    <property type="project" value="InterPro"/>
</dbReference>
<evidence type="ECO:0000256" key="5">
    <source>
        <dbReference type="ARBA" id="ARBA00023242"/>
    </source>
</evidence>
<evidence type="ECO:0000313" key="7">
    <source>
        <dbReference type="EMBL" id="ETW31611.1"/>
    </source>
</evidence>